<gene>
    <name evidence="2" type="ORF">VB264_02085</name>
</gene>
<feature type="signal peptide" evidence="1">
    <location>
        <begin position="1"/>
        <end position="21"/>
    </location>
</feature>
<reference evidence="2 3" key="1">
    <citation type="submission" date="2023-12" db="EMBL/GenBank/DDBJ databases">
        <title>Novel species of the genus Arcicella isolated from rivers.</title>
        <authorList>
            <person name="Lu H."/>
        </authorList>
    </citation>
    <scope>NUCLEOTIDE SEQUENCE [LARGE SCALE GENOMIC DNA]</scope>
    <source>
        <strain evidence="2 3">LMG 21963</strain>
    </source>
</reference>
<protein>
    <submittedName>
        <fullName evidence="2">Uncharacterized protein</fullName>
    </submittedName>
</protein>
<name>A0ABU5QHM9_9BACT</name>
<proteinExistence type="predicted"/>
<dbReference type="RefSeq" id="WP_323246342.1">
    <property type="nucleotide sequence ID" value="NZ_JAYFUL010000002.1"/>
</dbReference>
<evidence type="ECO:0000313" key="2">
    <source>
        <dbReference type="EMBL" id="MEA5256553.1"/>
    </source>
</evidence>
<evidence type="ECO:0000313" key="3">
    <source>
        <dbReference type="Proteomes" id="UP001304671"/>
    </source>
</evidence>
<organism evidence="2 3">
    <name type="scientific">Arcicella aquatica</name>
    <dbReference type="NCBI Taxonomy" id="217141"/>
    <lineage>
        <taxon>Bacteria</taxon>
        <taxon>Pseudomonadati</taxon>
        <taxon>Bacteroidota</taxon>
        <taxon>Cytophagia</taxon>
        <taxon>Cytophagales</taxon>
        <taxon>Flectobacillaceae</taxon>
        <taxon>Arcicella</taxon>
    </lineage>
</organism>
<feature type="chain" id="PRO_5046708535" evidence="1">
    <location>
        <begin position="22"/>
        <end position="65"/>
    </location>
</feature>
<dbReference type="Proteomes" id="UP001304671">
    <property type="component" value="Unassembled WGS sequence"/>
</dbReference>
<keyword evidence="3" id="KW-1185">Reference proteome</keyword>
<dbReference type="EMBL" id="JAYFUL010000002">
    <property type="protein sequence ID" value="MEA5256553.1"/>
    <property type="molecule type" value="Genomic_DNA"/>
</dbReference>
<keyword evidence="1" id="KW-0732">Signal</keyword>
<comment type="caution">
    <text evidence="2">The sequence shown here is derived from an EMBL/GenBank/DDBJ whole genome shotgun (WGS) entry which is preliminary data.</text>
</comment>
<sequence length="65" mass="6951">MKKNIFLFAVVLTFSLSKVYAVVEEEGGGTTTICPGKGALCKKSNGWITINDEKDKAGPAIVITF</sequence>
<accession>A0ABU5QHM9</accession>
<evidence type="ECO:0000256" key="1">
    <source>
        <dbReference type="SAM" id="SignalP"/>
    </source>
</evidence>